<dbReference type="InterPro" id="IPR051928">
    <property type="entry name" value="NorD/CobT"/>
</dbReference>
<dbReference type="RefSeq" id="WP_021248840.1">
    <property type="nucleotide sequence ID" value="NZ_ATJV01000048.1"/>
</dbReference>
<protein>
    <recommendedName>
        <fullName evidence="2">VWFA domain-containing protein</fullName>
    </recommendedName>
</protein>
<dbReference type="SUPFAM" id="SSF53300">
    <property type="entry name" value="vWA-like"/>
    <property type="match status" value="1"/>
</dbReference>
<dbReference type="InterPro" id="IPR036465">
    <property type="entry name" value="vWFA_dom_sf"/>
</dbReference>
<evidence type="ECO:0000259" key="2">
    <source>
        <dbReference type="PROSITE" id="PS50234"/>
    </source>
</evidence>
<dbReference type="eggNOG" id="COG4548">
    <property type="taxonomic scope" value="Bacteria"/>
</dbReference>
<feature type="domain" description="VWFA" evidence="2">
    <location>
        <begin position="463"/>
        <end position="644"/>
    </location>
</feature>
<dbReference type="PANTHER" id="PTHR41248:SF1">
    <property type="entry name" value="NORD PROTEIN"/>
    <property type="match status" value="1"/>
</dbReference>
<evidence type="ECO:0000256" key="1">
    <source>
        <dbReference type="SAM" id="MobiDB-lite"/>
    </source>
</evidence>
<evidence type="ECO:0000313" key="3">
    <source>
        <dbReference type="EMBL" id="EPZ15999.1"/>
    </source>
</evidence>
<proteinExistence type="predicted"/>
<sequence length="646" mass="71147">MEEAVGKLWHRLITRAAGGHFPEAVVKLKEIERMTGVFFRALGGDPGLRVAAATADVHGARRSLLSRIAGSDERTPRARMDAITLRLPVQLDALPERALNRDLYLWLAAIAAAQGKPRGAQDETALAQALTQLAPLPEGASADPASLEVRLNQLATLRALLRWPGLRTRYERLVAAVLKQRPDPARLPPVEAERERLIRQALTTPGSVAALPALPPKGMPHQPVLLWLSDLVSPLAVTTPSGAGAEAVASAPRPKGDDEETERQAHRVERVEDAPEKHGLMIVFRAESLLSVAEFLKVKRSTDDDPDDNAADAAANLEQLTLSRDEDRIASKIRFDLDLPSAAEDDVVLGEGISLPEWDYRKSLLREDHVRLQELAASPRDPRAAPTPLPQHLRRTARHLHRQFAALQPGRRWLKGQADGTELDIDAVVRATTDRAIGQHPSDQLYLSLEKRERDLACLALADLSLSTDAWISSDARVIDVIRDSLLLFGEALSATGDRFALCGFSSVKRSNVRFHRLKDFSDRFDDSARGRIMAIKPGYYTRLGAAIRHATSVLEKQTAARRILLILSDGKPNDLDLYDGRYGIEDTRVAVIEARGRGIVPFCVTIDREGASYLPHLFGPAGYAVIRQPDELPARLPMFYAQLTR</sequence>
<dbReference type="Proteomes" id="UP000015455">
    <property type="component" value="Unassembled WGS sequence"/>
</dbReference>
<dbReference type="InterPro" id="IPR002035">
    <property type="entry name" value="VWF_A"/>
</dbReference>
<name>T0AT48_9RHOO</name>
<dbReference type="PATRIC" id="fig|1348657.5.peg.1411"/>
<dbReference type="OrthoDB" id="9758211at2"/>
<dbReference type="STRING" id="1348657.M622_02165"/>
<evidence type="ECO:0000313" key="4">
    <source>
        <dbReference type="Proteomes" id="UP000015455"/>
    </source>
</evidence>
<feature type="region of interest" description="Disordered" evidence="1">
    <location>
        <begin position="240"/>
        <end position="267"/>
    </location>
</feature>
<organism evidence="3 4">
    <name type="scientific">Thauera terpenica 58Eu</name>
    <dbReference type="NCBI Taxonomy" id="1348657"/>
    <lineage>
        <taxon>Bacteria</taxon>
        <taxon>Pseudomonadati</taxon>
        <taxon>Pseudomonadota</taxon>
        <taxon>Betaproteobacteria</taxon>
        <taxon>Rhodocyclales</taxon>
        <taxon>Zoogloeaceae</taxon>
        <taxon>Thauera</taxon>
    </lineage>
</organism>
<dbReference type="PROSITE" id="PS50234">
    <property type="entry name" value="VWFA"/>
    <property type="match status" value="1"/>
</dbReference>
<dbReference type="CDD" id="cd01454">
    <property type="entry name" value="vWA_norD_type"/>
    <property type="match status" value="1"/>
</dbReference>
<dbReference type="PANTHER" id="PTHR41248">
    <property type="entry name" value="NORD PROTEIN"/>
    <property type="match status" value="1"/>
</dbReference>
<comment type="caution">
    <text evidence="3">The sequence shown here is derived from an EMBL/GenBank/DDBJ whole genome shotgun (WGS) entry which is preliminary data.</text>
</comment>
<dbReference type="AlphaFoldDB" id="T0AT48"/>
<dbReference type="SMART" id="SM00327">
    <property type="entry name" value="VWA"/>
    <property type="match status" value="1"/>
</dbReference>
<dbReference type="Pfam" id="PF00092">
    <property type="entry name" value="VWA"/>
    <property type="match status" value="1"/>
</dbReference>
<keyword evidence="4" id="KW-1185">Reference proteome</keyword>
<dbReference type="Gene3D" id="3.40.50.410">
    <property type="entry name" value="von Willebrand factor, type A domain"/>
    <property type="match status" value="1"/>
</dbReference>
<gene>
    <name evidence="3" type="ORF">M622_02165</name>
</gene>
<dbReference type="EMBL" id="ATJV01000048">
    <property type="protein sequence ID" value="EPZ15999.1"/>
    <property type="molecule type" value="Genomic_DNA"/>
</dbReference>
<reference evidence="3 4" key="1">
    <citation type="submission" date="2013-06" db="EMBL/GenBank/DDBJ databases">
        <title>Draft genome sequence of Thauera terpenica.</title>
        <authorList>
            <person name="Liu B."/>
            <person name="Frostegard A.H."/>
            <person name="Shapleigh J.P."/>
        </authorList>
    </citation>
    <scope>NUCLEOTIDE SEQUENCE [LARGE SCALE GENOMIC DNA]</scope>
    <source>
        <strain evidence="3 4">58Eu</strain>
    </source>
</reference>
<accession>T0AT48</accession>